<dbReference type="AlphaFoldDB" id="A0A0D6PCD0"/>
<dbReference type="GO" id="GO:0009055">
    <property type="term" value="F:electron transfer activity"/>
    <property type="evidence" value="ECO:0007669"/>
    <property type="project" value="UniProtKB-UniRule"/>
</dbReference>
<dbReference type="Pfam" id="PF02525">
    <property type="entry name" value="Flavodoxin_2"/>
    <property type="match status" value="1"/>
</dbReference>
<dbReference type="InterPro" id="IPR003680">
    <property type="entry name" value="Flavodoxin_fold"/>
</dbReference>
<protein>
    <recommendedName>
        <fullName evidence="6">FMN dependent NADH:quinone oxidoreductase</fullName>
        <ecNumber evidence="6">1.6.5.-</ecNumber>
    </recommendedName>
    <alternativeName>
        <fullName evidence="6">Azo-dye reductase</fullName>
    </alternativeName>
    <alternativeName>
        <fullName evidence="6">FMN-dependent NADH-azo compound oxidoreductase</fullName>
    </alternativeName>
    <alternativeName>
        <fullName evidence="6">FMN-dependent NADH-azoreductase</fullName>
        <ecNumber evidence="6">1.7.1.17</ecNumber>
    </alternativeName>
</protein>
<comment type="subunit">
    <text evidence="6">Homodimer.</text>
</comment>
<dbReference type="STRING" id="1120923.SAMN02746095_00307"/>
<evidence type="ECO:0000256" key="2">
    <source>
        <dbReference type="ARBA" id="ARBA00022643"/>
    </source>
</evidence>
<dbReference type="GO" id="GO:0016655">
    <property type="term" value="F:oxidoreductase activity, acting on NAD(P)H, quinone or similar compound as acceptor"/>
    <property type="evidence" value="ECO:0007669"/>
    <property type="project" value="InterPro"/>
</dbReference>
<feature type="binding site" evidence="6">
    <location>
        <begin position="140"/>
        <end position="143"/>
    </location>
    <ligand>
        <name>FMN</name>
        <dbReference type="ChEBI" id="CHEBI:58210"/>
    </ligand>
</feature>
<keyword evidence="4 6" id="KW-0520">NAD</keyword>
<dbReference type="InterPro" id="IPR029039">
    <property type="entry name" value="Flavoprotein-like_sf"/>
</dbReference>
<dbReference type="HAMAP" id="MF_01216">
    <property type="entry name" value="Azoreductase_type1"/>
    <property type="match status" value="1"/>
</dbReference>
<feature type="binding site" evidence="6">
    <location>
        <begin position="15"/>
        <end position="17"/>
    </location>
    <ligand>
        <name>FMN</name>
        <dbReference type="ChEBI" id="CHEBI:58210"/>
    </ligand>
</feature>
<comment type="caution">
    <text evidence="8">The sequence shown here is derived from an EMBL/GenBank/DDBJ whole genome shotgun (WGS) entry which is preliminary data.</text>
</comment>
<gene>
    <name evidence="6" type="primary">azoR</name>
    <name evidence="8" type="ORF">Aam_020_076</name>
</gene>
<dbReference type="GO" id="GO:0010181">
    <property type="term" value="F:FMN binding"/>
    <property type="evidence" value="ECO:0007669"/>
    <property type="project" value="UniProtKB-UniRule"/>
</dbReference>
<dbReference type="Proteomes" id="UP000032668">
    <property type="component" value="Unassembled WGS sequence"/>
</dbReference>
<comment type="function">
    <text evidence="6">Also exhibits azoreductase activity. Catalyzes the reductive cleavage of the azo bond in aromatic azo compounds to the corresponding amines.</text>
</comment>
<evidence type="ECO:0000256" key="6">
    <source>
        <dbReference type="HAMAP-Rule" id="MF_01216"/>
    </source>
</evidence>
<comment type="similarity">
    <text evidence="6">Belongs to the azoreductase type 1 family.</text>
</comment>
<dbReference type="GO" id="GO:0016652">
    <property type="term" value="F:oxidoreductase activity, acting on NAD(P)H as acceptor"/>
    <property type="evidence" value="ECO:0007669"/>
    <property type="project" value="UniProtKB-UniRule"/>
</dbReference>
<keyword evidence="1 6" id="KW-0285">Flavoprotein</keyword>
<evidence type="ECO:0000256" key="1">
    <source>
        <dbReference type="ARBA" id="ARBA00022630"/>
    </source>
</evidence>
<dbReference type="OrthoDB" id="9787136at2"/>
<dbReference type="InterPro" id="IPR050104">
    <property type="entry name" value="FMN-dep_NADH:Q_OxRdtase_AzoR1"/>
</dbReference>
<evidence type="ECO:0000313" key="9">
    <source>
        <dbReference type="Proteomes" id="UP000032668"/>
    </source>
</evidence>
<feature type="binding site" evidence="6">
    <location>
        <position position="9"/>
    </location>
    <ligand>
        <name>FMN</name>
        <dbReference type="ChEBI" id="CHEBI:58210"/>
    </ligand>
</feature>
<dbReference type="RefSeq" id="WP_048877768.1">
    <property type="nucleotide sequence ID" value="NZ_BANC01000020.1"/>
</dbReference>
<name>A0A0D6PCD0_9PROT</name>
<comment type="function">
    <text evidence="6">Quinone reductase that provides resistance to thiol-specific stress caused by electrophilic quinones.</text>
</comment>
<comment type="catalytic activity">
    <reaction evidence="6">
        <text>2 a quinone + NADH + H(+) = 2 a 1,4-benzosemiquinone + NAD(+)</text>
        <dbReference type="Rhea" id="RHEA:65952"/>
        <dbReference type="ChEBI" id="CHEBI:15378"/>
        <dbReference type="ChEBI" id="CHEBI:57540"/>
        <dbReference type="ChEBI" id="CHEBI:57945"/>
        <dbReference type="ChEBI" id="CHEBI:132124"/>
        <dbReference type="ChEBI" id="CHEBI:134225"/>
    </reaction>
</comment>
<dbReference type="PANTHER" id="PTHR43741:SF4">
    <property type="entry name" value="FMN-DEPENDENT NADH:QUINONE OXIDOREDUCTASE"/>
    <property type="match status" value="1"/>
</dbReference>
<dbReference type="SUPFAM" id="SSF52218">
    <property type="entry name" value="Flavoproteins"/>
    <property type="match status" value="1"/>
</dbReference>
<evidence type="ECO:0000313" key="8">
    <source>
        <dbReference type="EMBL" id="GAN79312.1"/>
    </source>
</evidence>
<comment type="catalytic activity">
    <reaction evidence="5">
        <text>N,N-dimethyl-1,4-phenylenediamine + anthranilate + 2 NAD(+) = 2-(4-dimethylaminophenyl)diazenylbenzoate + 2 NADH + 2 H(+)</text>
        <dbReference type="Rhea" id="RHEA:55872"/>
        <dbReference type="ChEBI" id="CHEBI:15378"/>
        <dbReference type="ChEBI" id="CHEBI:15783"/>
        <dbReference type="ChEBI" id="CHEBI:16567"/>
        <dbReference type="ChEBI" id="CHEBI:57540"/>
        <dbReference type="ChEBI" id="CHEBI:57945"/>
        <dbReference type="ChEBI" id="CHEBI:71579"/>
        <dbReference type="EC" id="1.7.1.17"/>
    </reaction>
    <physiologicalReaction direction="right-to-left" evidence="5">
        <dbReference type="Rhea" id="RHEA:55874"/>
    </physiologicalReaction>
</comment>
<dbReference type="EMBL" id="BANC01000020">
    <property type="protein sequence ID" value="GAN79312.1"/>
    <property type="molecule type" value="Genomic_DNA"/>
</dbReference>
<keyword evidence="2 6" id="KW-0288">FMN</keyword>
<evidence type="ECO:0000256" key="4">
    <source>
        <dbReference type="ARBA" id="ARBA00023027"/>
    </source>
</evidence>
<dbReference type="EC" id="1.6.5.-" evidence="6"/>
<evidence type="ECO:0000256" key="3">
    <source>
        <dbReference type="ARBA" id="ARBA00023002"/>
    </source>
</evidence>
<evidence type="ECO:0000256" key="5">
    <source>
        <dbReference type="ARBA" id="ARBA00048542"/>
    </source>
</evidence>
<evidence type="ECO:0000259" key="7">
    <source>
        <dbReference type="Pfam" id="PF02525"/>
    </source>
</evidence>
<feature type="binding site" evidence="6">
    <location>
        <begin position="94"/>
        <end position="97"/>
    </location>
    <ligand>
        <name>FMN</name>
        <dbReference type="ChEBI" id="CHEBI:58210"/>
    </ligand>
</feature>
<comment type="cofactor">
    <cofactor evidence="6">
        <name>FMN</name>
        <dbReference type="ChEBI" id="CHEBI:58210"/>
    </cofactor>
    <text evidence="6">Binds 1 FMN per subunit.</text>
</comment>
<keyword evidence="9" id="KW-1185">Reference proteome</keyword>
<dbReference type="Gene3D" id="3.40.50.360">
    <property type="match status" value="1"/>
</dbReference>
<dbReference type="EC" id="1.7.1.17" evidence="6"/>
<feature type="domain" description="Flavodoxin-like fold" evidence="7">
    <location>
        <begin position="1"/>
        <end position="198"/>
    </location>
</feature>
<dbReference type="PANTHER" id="PTHR43741">
    <property type="entry name" value="FMN-DEPENDENT NADH-AZOREDUCTASE 1"/>
    <property type="match status" value="1"/>
</dbReference>
<organism evidence="8 9">
    <name type="scientific">Acidocella aminolytica 101 = DSM 11237</name>
    <dbReference type="NCBI Taxonomy" id="1120923"/>
    <lineage>
        <taxon>Bacteria</taxon>
        <taxon>Pseudomonadati</taxon>
        <taxon>Pseudomonadota</taxon>
        <taxon>Alphaproteobacteria</taxon>
        <taxon>Acetobacterales</taxon>
        <taxon>Acidocellaceae</taxon>
        <taxon>Acidocella</taxon>
    </lineage>
</organism>
<proteinExistence type="inferred from homology"/>
<keyword evidence="3 6" id="KW-0560">Oxidoreductase</keyword>
<sequence>MKLWQIDSSVLGGNSASRQLTAEIVAHEKAKNPALEVSYLDLAADPLAHLSSAHVGAMFGHPPEDEATKADIARGAAFVETLLAAAIIVIGAPMYNFGVPSQLKALFDRLLVAGKTFKYGENGQPVGLVPAGKKVIVASSRGGLYTPGNPAAGLDHQEAHLTALLNFIGLTDVTFIRAEGLALPDNKAPALTKATAAIAVL</sequence>
<dbReference type="InterPro" id="IPR023048">
    <property type="entry name" value="NADH:quinone_OxRdtase_FMN_depd"/>
</dbReference>
<accession>A0A0D6PCD0</accession>
<reference evidence="8 9" key="1">
    <citation type="submission" date="2012-11" db="EMBL/GenBank/DDBJ databases">
        <title>Whole genome sequence of Acidocella aminolytica 101 = DSM 11237.</title>
        <authorList>
            <person name="Azuma Y."/>
            <person name="Higashiura N."/>
            <person name="Hirakawa H."/>
            <person name="Matsushita K."/>
        </authorList>
    </citation>
    <scope>NUCLEOTIDE SEQUENCE [LARGE SCALE GENOMIC DNA]</scope>
    <source>
        <strain evidence="9">101 / DSM 11237</strain>
    </source>
</reference>